<feature type="compositionally biased region" description="Low complexity" evidence="1">
    <location>
        <begin position="124"/>
        <end position="158"/>
    </location>
</feature>
<keyword evidence="2" id="KW-1133">Transmembrane helix</keyword>
<reference evidence="3 4" key="1">
    <citation type="journal article" date="2020" name="ISME J.">
        <title>Uncovering the hidden diversity of litter-decomposition mechanisms in mushroom-forming fungi.</title>
        <authorList>
            <person name="Floudas D."/>
            <person name="Bentzer J."/>
            <person name="Ahren D."/>
            <person name="Johansson T."/>
            <person name="Persson P."/>
            <person name="Tunlid A."/>
        </authorList>
    </citation>
    <scope>NUCLEOTIDE SEQUENCE [LARGE SCALE GENOMIC DNA]</scope>
    <source>
        <strain evidence="3 4">CBS 101986</strain>
    </source>
</reference>
<feature type="transmembrane region" description="Helical" evidence="2">
    <location>
        <begin position="232"/>
        <end position="259"/>
    </location>
</feature>
<feature type="compositionally biased region" description="Polar residues" evidence="1">
    <location>
        <begin position="159"/>
        <end position="179"/>
    </location>
</feature>
<dbReference type="EMBL" id="JAACJJ010000044">
    <property type="protein sequence ID" value="KAF5314477.1"/>
    <property type="molecule type" value="Genomic_DNA"/>
</dbReference>
<feature type="compositionally biased region" description="Polar residues" evidence="1">
    <location>
        <begin position="111"/>
        <end position="123"/>
    </location>
</feature>
<evidence type="ECO:0000256" key="2">
    <source>
        <dbReference type="SAM" id="Phobius"/>
    </source>
</evidence>
<evidence type="ECO:0000313" key="3">
    <source>
        <dbReference type="EMBL" id="KAF5314477.1"/>
    </source>
</evidence>
<feature type="compositionally biased region" description="Polar residues" evidence="1">
    <location>
        <begin position="10"/>
        <end position="19"/>
    </location>
</feature>
<evidence type="ECO:0008006" key="5">
    <source>
        <dbReference type="Google" id="ProtNLM"/>
    </source>
</evidence>
<keyword evidence="2" id="KW-0812">Transmembrane</keyword>
<dbReference type="OrthoDB" id="3061923at2759"/>
<accession>A0A8H5B0P0</accession>
<feature type="region of interest" description="Disordered" evidence="1">
    <location>
        <begin position="265"/>
        <end position="286"/>
    </location>
</feature>
<evidence type="ECO:0000313" key="4">
    <source>
        <dbReference type="Proteomes" id="UP000567179"/>
    </source>
</evidence>
<dbReference type="AlphaFoldDB" id="A0A8H5B0P0"/>
<keyword evidence="4" id="KW-1185">Reference proteome</keyword>
<feature type="compositionally biased region" description="Low complexity" evidence="1">
    <location>
        <begin position="180"/>
        <end position="203"/>
    </location>
</feature>
<keyword evidence="2" id="KW-0472">Membrane</keyword>
<sequence>MDAGVLHGMLQQSSNSDGTTIIILGPSGQVQMGNGIGRPGDSMNTPSVPDPAPPDRNQPPGRDQPSDGAGPPTPIMSLTQNMTPTETSSPAIITDTPAIKSTTEPSDRSSESPMASTSATLVESSDALPTLSSSSLTETSLSVPSDSSSLSLPESSTTKAVTRSSSALSTPVLTSKSPTATTSGHSSRPSSTSHSQASSLLSSGTASQAAATAAYRPLSPNSQQLNTHSPSFYVVVSVAAVVGAAIVVALIAWCIRLLTKARRRRRSRRTTVPWGNPPNDKENRMEVGQANCEDSFSSTSGTNSGSGRDLDCAQGWLHHGELDVGEVHRGRFDVNGNPLRDHPIIPGRTLPADYAFDEVDLGPYLRPNQNLRHLPSHLVDEDLAARARLETCPVHSNILGPPLSLRGGVFAERGPSPVSGIEKSPRTASSVYENCEEKIVSDEEPTAPPRSMAERLRSIGKSPIEAPCELGAQLPRSDEHQRDEAWAASLKNSLVCAFNAVAVNISGAPRMGDKIDTPTRRLRRQSVRDVRWDKKGSELMRGTSFSSKDSKPWTLEETREGAGVVHLHIDDPREYRTHATATSNSPRTKGSLTSIKPSDTSVLAVAHGRPHQRFLHRGISRESSIYSTLSAFPEWRERPSRQGSINPSVHSARGFMSLRVTNLTHESRQSTTDSIVIRPHPISRLPSTASSATHFHDVQTLEVDAAASRALRERQRKVLNSSQ</sequence>
<gene>
    <name evidence="3" type="ORF">D9619_011919</name>
</gene>
<name>A0A8H5B0P0_9AGAR</name>
<protein>
    <recommendedName>
        <fullName evidence="5">Transmembrane protein</fullName>
    </recommendedName>
</protein>
<feature type="compositionally biased region" description="Pro residues" evidence="1">
    <location>
        <begin position="48"/>
        <end position="57"/>
    </location>
</feature>
<comment type="caution">
    <text evidence="3">The sequence shown here is derived from an EMBL/GenBank/DDBJ whole genome shotgun (WGS) entry which is preliminary data.</text>
</comment>
<feature type="compositionally biased region" description="Polar residues" evidence="1">
    <location>
        <begin position="76"/>
        <end position="91"/>
    </location>
</feature>
<evidence type="ECO:0000256" key="1">
    <source>
        <dbReference type="SAM" id="MobiDB-lite"/>
    </source>
</evidence>
<dbReference type="Proteomes" id="UP000567179">
    <property type="component" value="Unassembled WGS sequence"/>
</dbReference>
<feature type="region of interest" description="Disordered" evidence="1">
    <location>
        <begin position="1"/>
        <end position="203"/>
    </location>
</feature>
<proteinExistence type="predicted"/>
<organism evidence="3 4">
    <name type="scientific">Psilocybe cf. subviscida</name>
    <dbReference type="NCBI Taxonomy" id="2480587"/>
    <lineage>
        <taxon>Eukaryota</taxon>
        <taxon>Fungi</taxon>
        <taxon>Dikarya</taxon>
        <taxon>Basidiomycota</taxon>
        <taxon>Agaricomycotina</taxon>
        <taxon>Agaricomycetes</taxon>
        <taxon>Agaricomycetidae</taxon>
        <taxon>Agaricales</taxon>
        <taxon>Agaricineae</taxon>
        <taxon>Strophariaceae</taxon>
        <taxon>Psilocybe</taxon>
    </lineage>
</organism>